<evidence type="ECO:0000259" key="4">
    <source>
        <dbReference type="Pfam" id="PF16987"/>
    </source>
</evidence>
<dbReference type="GO" id="GO:0006355">
    <property type="term" value="P:regulation of DNA-templated transcription"/>
    <property type="evidence" value="ECO:0007669"/>
    <property type="project" value="InterPro"/>
</dbReference>
<dbReference type="Proteomes" id="UP000623129">
    <property type="component" value="Unassembled WGS sequence"/>
</dbReference>
<accession>A0A833VXY0</accession>
<comment type="caution">
    <text evidence="5">The sequence shown here is derived from an EMBL/GenBank/DDBJ whole genome shotgun (WGS) entry which is preliminary data.</text>
</comment>
<reference evidence="5" key="1">
    <citation type="submission" date="2020-01" db="EMBL/GenBank/DDBJ databases">
        <title>Genome sequence of Kobresia littledalei, the first chromosome-level genome in the family Cyperaceae.</title>
        <authorList>
            <person name="Qu G."/>
        </authorList>
    </citation>
    <scope>NUCLEOTIDE SEQUENCE</scope>
    <source>
        <strain evidence="5">C.B.Clarke</strain>
        <tissue evidence="5">Leaf</tissue>
    </source>
</reference>
<name>A0A833VXY0_9POAL</name>
<feature type="compositionally biased region" description="Polar residues" evidence="3">
    <location>
        <begin position="124"/>
        <end position="136"/>
    </location>
</feature>
<dbReference type="InterPro" id="IPR036529">
    <property type="entry name" value="KIX_dom_sf"/>
</dbReference>
<dbReference type="EMBL" id="SWLB01000007">
    <property type="protein sequence ID" value="KAF3336989.1"/>
    <property type="molecule type" value="Genomic_DNA"/>
</dbReference>
<evidence type="ECO:0000256" key="1">
    <source>
        <dbReference type="ARBA" id="ARBA00004123"/>
    </source>
</evidence>
<gene>
    <name evidence="5" type="ORF">FCM35_KLT19575</name>
</gene>
<evidence type="ECO:0000313" key="6">
    <source>
        <dbReference type="Proteomes" id="UP000623129"/>
    </source>
</evidence>
<evidence type="ECO:0000256" key="2">
    <source>
        <dbReference type="ARBA" id="ARBA00023242"/>
    </source>
</evidence>
<dbReference type="Gene3D" id="1.10.246.20">
    <property type="entry name" value="Coactivator CBP, KIX domain"/>
    <property type="match status" value="1"/>
</dbReference>
<evidence type="ECO:0000256" key="3">
    <source>
        <dbReference type="SAM" id="MobiDB-lite"/>
    </source>
</evidence>
<dbReference type="AlphaFoldDB" id="A0A833VXY0"/>
<dbReference type="GO" id="GO:0005634">
    <property type="term" value="C:nucleus"/>
    <property type="evidence" value="ECO:0007669"/>
    <property type="project" value="UniProtKB-SubCell"/>
</dbReference>
<dbReference type="GO" id="GO:0003712">
    <property type="term" value="F:transcription coregulator activity"/>
    <property type="evidence" value="ECO:0007669"/>
    <property type="project" value="InterPro"/>
</dbReference>
<keyword evidence="2" id="KW-0539">Nucleus</keyword>
<dbReference type="InterPro" id="IPR036546">
    <property type="entry name" value="MED15_KIX"/>
</dbReference>
<proteinExistence type="predicted"/>
<keyword evidence="6" id="KW-1185">Reference proteome</keyword>
<dbReference type="OrthoDB" id="10487382at2759"/>
<feature type="region of interest" description="Disordered" evidence="3">
    <location>
        <begin position="107"/>
        <end position="139"/>
    </location>
</feature>
<evidence type="ECO:0000313" key="5">
    <source>
        <dbReference type="EMBL" id="KAF3336989.1"/>
    </source>
</evidence>
<feature type="compositionally biased region" description="Low complexity" evidence="3">
    <location>
        <begin position="107"/>
        <end position="116"/>
    </location>
</feature>
<sequence>MAVESTLVLAQKYPTLSELEHSDWRYEFPQMTRQRICNHIENLFRRYFTGSLLLNALPVIAKEFEARIFHSMAKSEADYLGKIIFKLFSIIGYLKPIFKYGQMESSSSTQSANQTNPELRIPPTTGQGWMPQTSHCNAVPPDVHRNPATSALRHDGNGVYLYRMPENSATRTGSHIQGQDWQAETLKKINYLVKTYGKRFRDVYYWAKDGPKNKGRSILGPGLLEDLAELDLIAKVFLITQKGSISFEMKEYIQYIEKRILFYIDLKVASDSSEEIYSKLETSNPDKNQKLILNELIKAFLMDKAKKLGVYIHLVDDDDVGYIISYSMQREIVEIINDWCDHKIKILTQARPTVRDIENELFIWQTPGSKLQQWCLLKHLPMKVGPARKRPDPLLEKVRSIWKMRDNELQQPSPSQQQHLQQQVNPAWQPAVPVPQHLGPTKKWPYATLHKGRLIPQSRRMRPCFPQLQHYHYPAGSPLQWTGAVQRQSVVVPMQQTGTLWGRSKKSLTAVR</sequence>
<feature type="domain" description="Mediator complex subunit 15 KIX" evidence="4">
    <location>
        <begin position="22"/>
        <end position="89"/>
    </location>
</feature>
<organism evidence="5 6">
    <name type="scientific">Carex littledalei</name>
    <dbReference type="NCBI Taxonomy" id="544730"/>
    <lineage>
        <taxon>Eukaryota</taxon>
        <taxon>Viridiplantae</taxon>
        <taxon>Streptophyta</taxon>
        <taxon>Embryophyta</taxon>
        <taxon>Tracheophyta</taxon>
        <taxon>Spermatophyta</taxon>
        <taxon>Magnoliopsida</taxon>
        <taxon>Liliopsida</taxon>
        <taxon>Poales</taxon>
        <taxon>Cyperaceae</taxon>
        <taxon>Cyperoideae</taxon>
        <taxon>Cariceae</taxon>
        <taxon>Carex</taxon>
        <taxon>Carex subgen. Euthyceras</taxon>
    </lineage>
</organism>
<protein>
    <recommendedName>
        <fullName evidence="4">Mediator complex subunit 15 KIX domain-containing protein</fullName>
    </recommendedName>
</protein>
<dbReference type="Pfam" id="PF16987">
    <property type="entry name" value="KIX_2"/>
    <property type="match status" value="1"/>
</dbReference>
<comment type="subcellular location">
    <subcellularLocation>
        <location evidence="1">Nucleus</location>
    </subcellularLocation>
</comment>